<reference evidence="1" key="1">
    <citation type="submission" date="2021-03" db="EMBL/GenBank/DDBJ databases">
        <title>Antimicrobial resistance genes in bacteria isolated from Japanese honey, and their potential for conferring macrolide and lincosamide resistance in the American foulbrood pathogen Paenibacillus larvae.</title>
        <authorList>
            <person name="Okamoto M."/>
            <person name="Kumagai M."/>
            <person name="Kanamori H."/>
            <person name="Takamatsu D."/>
        </authorList>
    </citation>
    <scope>NUCLEOTIDE SEQUENCE</scope>
    <source>
        <strain evidence="1">J40TS1</strain>
    </source>
</reference>
<protein>
    <submittedName>
        <fullName evidence="1">Uncharacterized protein</fullName>
    </submittedName>
</protein>
<organism evidence="1 2">
    <name type="scientific">Paenibacillus montaniterrae</name>
    <dbReference type="NCBI Taxonomy" id="429341"/>
    <lineage>
        <taxon>Bacteria</taxon>
        <taxon>Bacillati</taxon>
        <taxon>Bacillota</taxon>
        <taxon>Bacilli</taxon>
        <taxon>Bacillales</taxon>
        <taxon>Paenibacillaceae</taxon>
        <taxon>Paenibacillus</taxon>
    </lineage>
</organism>
<accession>A0A919YVE9</accession>
<evidence type="ECO:0000313" key="2">
    <source>
        <dbReference type="Proteomes" id="UP000683139"/>
    </source>
</evidence>
<dbReference type="Proteomes" id="UP000683139">
    <property type="component" value="Unassembled WGS sequence"/>
</dbReference>
<evidence type="ECO:0000313" key="1">
    <source>
        <dbReference type="EMBL" id="GIP19199.1"/>
    </source>
</evidence>
<name>A0A919YVE9_9BACL</name>
<keyword evidence="2" id="KW-1185">Reference proteome</keyword>
<gene>
    <name evidence="1" type="ORF">J40TS1_48410</name>
</gene>
<dbReference type="AlphaFoldDB" id="A0A919YVE9"/>
<sequence length="139" mass="15601">MGLALLKMRHSMHRKPREGKLDWDNIEAAGVEDELVETIISLFKTVEANDYEAHSAFMYDPSTADLSLIGPYILAVTKLEADQSRLSAVIDEYSLSEISTDVEIVKITMLTSSTDGESSSSFDFVFIKTDGQWKLYKIQ</sequence>
<proteinExistence type="predicted"/>
<dbReference type="EMBL" id="BOSE01000013">
    <property type="protein sequence ID" value="GIP19199.1"/>
    <property type="molecule type" value="Genomic_DNA"/>
</dbReference>
<comment type="caution">
    <text evidence="1">The sequence shown here is derived from an EMBL/GenBank/DDBJ whole genome shotgun (WGS) entry which is preliminary data.</text>
</comment>